<evidence type="ECO:0000313" key="1">
    <source>
        <dbReference type="EMBL" id="KAK3719604.1"/>
    </source>
</evidence>
<accession>A0ACC3NMC9</accession>
<dbReference type="EMBL" id="JAUTXU010000025">
    <property type="protein sequence ID" value="KAK3719604.1"/>
    <property type="molecule type" value="Genomic_DNA"/>
</dbReference>
<gene>
    <name evidence="1" type="ORF">LTR37_004141</name>
</gene>
<protein>
    <submittedName>
        <fullName evidence="1">Uncharacterized protein</fullName>
    </submittedName>
</protein>
<name>A0ACC3NMC9_9PEZI</name>
<dbReference type="Proteomes" id="UP001281147">
    <property type="component" value="Unassembled WGS sequence"/>
</dbReference>
<proteinExistence type="predicted"/>
<keyword evidence="2" id="KW-1185">Reference proteome</keyword>
<comment type="caution">
    <text evidence="1">The sequence shown here is derived from an EMBL/GenBank/DDBJ whole genome shotgun (WGS) entry which is preliminary data.</text>
</comment>
<evidence type="ECO:0000313" key="2">
    <source>
        <dbReference type="Proteomes" id="UP001281147"/>
    </source>
</evidence>
<reference evidence="1" key="1">
    <citation type="submission" date="2023-07" db="EMBL/GenBank/DDBJ databases">
        <title>Black Yeasts Isolated from many extreme environments.</title>
        <authorList>
            <person name="Coleine C."/>
            <person name="Stajich J.E."/>
            <person name="Selbmann L."/>
        </authorList>
    </citation>
    <scope>NUCLEOTIDE SEQUENCE</scope>
    <source>
        <strain evidence="1">CCFEE 5714</strain>
    </source>
</reference>
<sequence>MTRRPPNLSSYYDQTGRYGANLWSIMLFWTAFVRVLNAIASLATVPVISALLAQGAVVYCQRRNIKQRLNLRQTFALADRGWTDIAILWDALPWSHSSGSMFLWLAAGLLFVGIIQVPIQQAFVGTENIIIMTCADSPEPTIQYSDSCNATKYRNVLSSLPQSHGLADTLPGSSYSHMVGYDPEPIDLAETPQNMIVQQVIKKLATVDARDPQQHLWPESGMLIYNDSWRQDTDSLANTLEWFHDPKDTPVLKDEQTYFVAAIPNNTVTGILREHAIRLNSSVTCEDIATESFPVQCEGSRPFVTSYDRTGNMSLKICVPGDYTVSPWSLSRDRQDIEEHFFIQAKVYYIDDVQRFREYTNWTTPKTTRGYFELGNVRNGFQAGLLLDKWPDIATLTENFNDYLNKHQGYSDLDDNHNMPSTVDTYEDSIAGTGDHGEGWVIGTSPFTAWDVPTPGPLMTSALAMFGNESFFYVAANSSEQSYPPASSQICQAGNIPFSRYRLLRSDAEYGWLSACTDINSSSNRVTNGHWLDEMIYNSTVVFNNICVASTGHCSSDSDPYTGYYNSASEALSVAMFFANEALLTRTATQTSEERARIIYTSPGSQVIRPFMTTGAMIAVSVLVSLQVLGLGILALYIYTVPTWTTKLDSYAIAQLTKDMDGNTVAAIGRDVEGSLKKFRDIDGLVGLVEQDVENAAPESPPSRYLRKNSSSVSHDMTYRSISDPGGSERSEEGQTFFDLNSDLVVATESYHLARGAAGIITSCHAPPETESSCGLVRFHFRRLLYYYCS</sequence>
<organism evidence="1 2">
    <name type="scientific">Vermiconidia calcicola</name>
    <dbReference type="NCBI Taxonomy" id="1690605"/>
    <lineage>
        <taxon>Eukaryota</taxon>
        <taxon>Fungi</taxon>
        <taxon>Dikarya</taxon>
        <taxon>Ascomycota</taxon>
        <taxon>Pezizomycotina</taxon>
        <taxon>Dothideomycetes</taxon>
        <taxon>Dothideomycetidae</taxon>
        <taxon>Mycosphaerellales</taxon>
        <taxon>Extremaceae</taxon>
        <taxon>Vermiconidia</taxon>
    </lineage>
</organism>